<dbReference type="GO" id="GO:0005179">
    <property type="term" value="F:hormone activity"/>
    <property type="evidence" value="ECO:0007669"/>
    <property type="project" value="InterPro"/>
</dbReference>
<sequence>MIVSSTVGRCWMAYLLLVTHVVLTSSSPIPKRRAKDRNHLCGSEFSDRLEKVCAIHKGTWLNPSSLSTEGSDFRPQDDIKKTESRRSRTRNECCLIGCTQEDLESYCEVIRNQTTVQPQNSQELSAALMTESIAESSELLPTTETPSDSTPEYILNESLEQEALTILSTYRTPQYSINSLQFL</sequence>
<keyword evidence="5" id="KW-0812">Transmembrane</keyword>
<organism evidence="7 8">
    <name type="scientific">Daphnia sinensis</name>
    <dbReference type="NCBI Taxonomy" id="1820382"/>
    <lineage>
        <taxon>Eukaryota</taxon>
        <taxon>Metazoa</taxon>
        <taxon>Ecdysozoa</taxon>
        <taxon>Arthropoda</taxon>
        <taxon>Crustacea</taxon>
        <taxon>Branchiopoda</taxon>
        <taxon>Diplostraca</taxon>
        <taxon>Cladocera</taxon>
        <taxon>Anomopoda</taxon>
        <taxon>Daphniidae</taxon>
        <taxon>Daphnia</taxon>
        <taxon>Daphnia similis group</taxon>
    </lineage>
</organism>
<feature type="domain" description="Insulin-like" evidence="6">
    <location>
        <begin position="38"/>
        <end position="107"/>
    </location>
</feature>
<gene>
    <name evidence="7" type="ORF">GHT06_009322</name>
</gene>
<dbReference type="AlphaFoldDB" id="A0AAD5Q3J3"/>
<dbReference type="Pfam" id="PF00049">
    <property type="entry name" value="Insulin"/>
    <property type="match status" value="1"/>
</dbReference>
<evidence type="ECO:0000256" key="3">
    <source>
        <dbReference type="ARBA" id="ARBA00022729"/>
    </source>
</evidence>
<accession>A0AAD5Q3J3</accession>
<dbReference type="PROSITE" id="PS00262">
    <property type="entry name" value="INSULIN"/>
    <property type="match status" value="1"/>
</dbReference>
<evidence type="ECO:0000259" key="6">
    <source>
        <dbReference type="SMART" id="SM00078"/>
    </source>
</evidence>
<keyword evidence="4" id="KW-0964">Secreted</keyword>
<evidence type="ECO:0000256" key="2">
    <source>
        <dbReference type="ARBA" id="ARBA00022685"/>
    </source>
</evidence>
<comment type="subcellular location">
    <subcellularLocation>
        <location evidence="4">Secreted</location>
    </subcellularLocation>
</comment>
<dbReference type="SUPFAM" id="SSF56994">
    <property type="entry name" value="Insulin-like"/>
    <property type="match status" value="1"/>
</dbReference>
<evidence type="ECO:0000313" key="7">
    <source>
        <dbReference type="EMBL" id="KAI9565530.1"/>
    </source>
</evidence>
<dbReference type="InterPro" id="IPR022353">
    <property type="entry name" value="Insulin_CS"/>
</dbReference>
<dbReference type="GO" id="GO:0005576">
    <property type="term" value="C:extracellular region"/>
    <property type="evidence" value="ECO:0007669"/>
    <property type="project" value="UniProtKB-SubCell"/>
</dbReference>
<dbReference type="Gene3D" id="1.10.100.10">
    <property type="entry name" value="Insulin-like"/>
    <property type="match status" value="1"/>
</dbReference>
<feature type="transmembrane region" description="Helical" evidence="5">
    <location>
        <begin position="12"/>
        <end position="29"/>
    </location>
</feature>
<keyword evidence="2" id="KW-0165">Cleavage on pair of basic residues</keyword>
<evidence type="ECO:0000256" key="5">
    <source>
        <dbReference type="SAM" id="Phobius"/>
    </source>
</evidence>
<dbReference type="EMBL" id="WJBH02000001">
    <property type="protein sequence ID" value="KAI9565530.1"/>
    <property type="molecule type" value="Genomic_DNA"/>
</dbReference>
<comment type="caution">
    <text evidence="7">The sequence shown here is derived from an EMBL/GenBank/DDBJ whole genome shotgun (WGS) entry which is preliminary data.</text>
</comment>
<keyword evidence="5" id="KW-0472">Membrane</keyword>
<evidence type="ECO:0000256" key="4">
    <source>
        <dbReference type="RuleBase" id="RU000406"/>
    </source>
</evidence>
<keyword evidence="3" id="KW-0732">Signal</keyword>
<comment type="similarity">
    <text evidence="1 4">Belongs to the insulin family.</text>
</comment>
<name>A0AAD5Q3J3_9CRUS</name>
<dbReference type="InterPro" id="IPR036438">
    <property type="entry name" value="Insulin-like_sf"/>
</dbReference>
<dbReference type="SMART" id="SM00078">
    <property type="entry name" value="IlGF"/>
    <property type="match status" value="1"/>
</dbReference>
<keyword evidence="5" id="KW-1133">Transmembrane helix</keyword>
<protein>
    <submittedName>
        <fullName evidence="7">Insulin/IGF/relaxin-like peptide 1</fullName>
    </submittedName>
</protein>
<evidence type="ECO:0000256" key="1">
    <source>
        <dbReference type="ARBA" id="ARBA00009034"/>
    </source>
</evidence>
<dbReference type="InterPro" id="IPR016179">
    <property type="entry name" value="Insulin-like"/>
</dbReference>
<dbReference type="Proteomes" id="UP000820818">
    <property type="component" value="Linkage Group LG1"/>
</dbReference>
<evidence type="ECO:0000313" key="8">
    <source>
        <dbReference type="Proteomes" id="UP000820818"/>
    </source>
</evidence>
<proteinExistence type="inferred from homology"/>
<reference evidence="7 8" key="1">
    <citation type="submission" date="2022-05" db="EMBL/GenBank/DDBJ databases">
        <title>A multi-omics perspective on studying reproductive biology in Daphnia sinensis.</title>
        <authorList>
            <person name="Jia J."/>
        </authorList>
    </citation>
    <scope>NUCLEOTIDE SEQUENCE [LARGE SCALE GENOMIC DNA]</scope>
    <source>
        <strain evidence="7 8">WSL</strain>
    </source>
</reference>
<keyword evidence="8" id="KW-1185">Reference proteome</keyword>